<dbReference type="PANTHER" id="PTHR15889">
    <property type="entry name" value="MITOCHONDRIAL RIBOSOMAL PROTEIN L37"/>
    <property type="match status" value="1"/>
</dbReference>
<dbReference type="PANTHER" id="PTHR15889:SF2">
    <property type="entry name" value="LARGE RIBOSOMAL SUBUNIT PROTEIN ML37"/>
    <property type="match status" value="1"/>
</dbReference>
<reference evidence="1 3" key="2">
    <citation type="submission" date="2018-11" db="EMBL/GenBank/DDBJ databases">
        <authorList>
            <consortium name="Pathogen Informatics"/>
        </authorList>
    </citation>
    <scope>NUCLEOTIDE SEQUENCE [LARGE SCALE GENOMIC DNA]</scope>
</reference>
<dbReference type="EMBL" id="UYYG01001200">
    <property type="protein sequence ID" value="VDN60078.1"/>
    <property type="molecule type" value="Genomic_DNA"/>
</dbReference>
<evidence type="ECO:0000313" key="2">
    <source>
        <dbReference type="Proteomes" id="UP000038040"/>
    </source>
</evidence>
<dbReference type="Proteomes" id="UP000274756">
    <property type="component" value="Unassembled WGS sequence"/>
</dbReference>
<proteinExistence type="predicted"/>
<dbReference type="InterPro" id="IPR052482">
    <property type="entry name" value="mtLSU_mL37"/>
</dbReference>
<organism evidence="2 4">
    <name type="scientific">Dracunculus medinensis</name>
    <name type="common">Guinea worm</name>
    <dbReference type="NCBI Taxonomy" id="318479"/>
    <lineage>
        <taxon>Eukaryota</taxon>
        <taxon>Metazoa</taxon>
        <taxon>Ecdysozoa</taxon>
        <taxon>Nematoda</taxon>
        <taxon>Chromadorea</taxon>
        <taxon>Rhabditida</taxon>
        <taxon>Spirurina</taxon>
        <taxon>Dracunculoidea</taxon>
        <taxon>Dracunculidae</taxon>
        <taxon>Dracunculus</taxon>
    </lineage>
</organism>
<dbReference type="AlphaFoldDB" id="A0A0N4UII0"/>
<evidence type="ECO:0000313" key="4">
    <source>
        <dbReference type="WBParaSite" id="DME_0000741301-mRNA-1"/>
    </source>
</evidence>
<sequence>MVFRKFRPSKQWGVQDTRIFKAILAAKNKRKMPSFQVPDSIKALDVPIYDPNDVDFPRPQPKLEANFNHPAYNIPSKEVHPLYKKMKCLLFDGTQPFTDGIDQACSLTKAVKRLQFPDSLLSESSLNQSSIMIYRKMASCLFHQKFLNDRLQALLPKNLELQLRDFILHGERYDPSLERLPRLHDPILFWRKHPVMYGTPDIKKGNIILDNIFRSIHLNSVQRGQLNYLRYDRDEAISGILKKGDYLNQPLVVRSEPHLVIQSPQQLKPWVLQDELSSLESEEVPDITPIHPHIDLVDWNIYNDFALVPRNKFSLHLDTIMWSKERNQKYPWTREQNAANAVMHCFGAALIEATRYNDDSIFFDNSFDLIVPIITRAVQLISGYLDLVVFQLNTLDFRKVNRTKNIVWVEHALQLYKPGKHTENYNEVVDLNVDPYIRLTRLLLTR</sequence>
<dbReference type="WBParaSite" id="DME_0000741301-mRNA-1">
    <property type="protein sequence ID" value="DME_0000741301-mRNA-1"/>
    <property type="gene ID" value="DME_0000741301"/>
</dbReference>
<gene>
    <name evidence="1" type="ORF">DME_LOCUS10051</name>
</gene>
<accession>A0A0N4UII0</accession>
<evidence type="ECO:0000313" key="3">
    <source>
        <dbReference type="Proteomes" id="UP000274756"/>
    </source>
</evidence>
<dbReference type="Proteomes" id="UP000038040">
    <property type="component" value="Unplaced"/>
</dbReference>
<reference evidence="4" key="1">
    <citation type="submission" date="2017-02" db="UniProtKB">
        <authorList>
            <consortium name="WormBaseParasite"/>
        </authorList>
    </citation>
    <scope>IDENTIFICATION</scope>
</reference>
<evidence type="ECO:0000313" key="1">
    <source>
        <dbReference type="EMBL" id="VDN60078.1"/>
    </source>
</evidence>
<name>A0A0N4UII0_DRAME</name>
<dbReference type="OrthoDB" id="5835618at2759"/>
<protein>
    <submittedName>
        <fullName evidence="4">39S ribosomal protein L37, mitochondrial</fullName>
    </submittedName>
</protein>
<keyword evidence="3" id="KW-1185">Reference proteome</keyword>
<dbReference type="GO" id="GO:0005739">
    <property type="term" value="C:mitochondrion"/>
    <property type="evidence" value="ECO:0007669"/>
    <property type="project" value="TreeGrafter"/>
</dbReference>
<dbReference type="STRING" id="318479.A0A0N4UII0"/>